<name>A0ABI7X2B1_FELCA</name>
<dbReference type="Ensembl" id="ENSFCTT00005025618.1">
    <property type="protein sequence ID" value="ENSFCTP00005016675.1"/>
    <property type="gene ID" value="ENSFCTG00005009204.1"/>
</dbReference>
<feature type="domain" description="Lactate/malate dehydrogenase C-terminal" evidence="1">
    <location>
        <begin position="2"/>
        <end position="49"/>
    </location>
</feature>
<dbReference type="InterPro" id="IPR015955">
    <property type="entry name" value="Lactate_DH/Glyco_Ohase_4_C"/>
</dbReference>
<sequence>MTKGLYGIKDAVYLSVLCILGQNGISDVVKVTLTPEEEAHLKNSADTLWGIQKELCIFTV</sequence>
<dbReference type="GeneTree" id="ENSGT00940000153201"/>
<reference evidence="2 3" key="1">
    <citation type="submission" date="2021-02" db="EMBL/GenBank/DDBJ databases">
        <title>Safari Cat Assemblies.</title>
        <authorList>
            <person name="Bredemeyer K.R."/>
            <person name="Murphy W.J."/>
        </authorList>
    </citation>
    <scope>NUCLEOTIDE SEQUENCE [LARGE SCALE GENOMIC DNA]</scope>
</reference>
<dbReference type="PANTHER" id="PTHR43128:SF10">
    <property type="entry name" value="L-LACTATE DEHYDROGENASE A CHAIN"/>
    <property type="match status" value="1"/>
</dbReference>
<reference evidence="2" key="2">
    <citation type="submission" date="2025-08" db="UniProtKB">
        <authorList>
            <consortium name="Ensembl"/>
        </authorList>
    </citation>
    <scope>IDENTIFICATION</scope>
    <source>
        <strain evidence="2">breed Abyssinian</strain>
    </source>
</reference>
<dbReference type="SUPFAM" id="SSF56327">
    <property type="entry name" value="LDH C-terminal domain-like"/>
    <property type="match status" value="1"/>
</dbReference>
<evidence type="ECO:0000313" key="2">
    <source>
        <dbReference type="Ensembl" id="ENSFCTP00005016675.1"/>
    </source>
</evidence>
<dbReference type="Gene3D" id="3.90.110.10">
    <property type="entry name" value="Lactate dehydrogenase/glycoside hydrolase, family 4, C-terminal"/>
    <property type="match status" value="1"/>
</dbReference>
<proteinExistence type="predicted"/>
<reference evidence="2" key="3">
    <citation type="submission" date="2025-09" db="UniProtKB">
        <authorList>
            <consortium name="Ensembl"/>
        </authorList>
    </citation>
    <scope>IDENTIFICATION</scope>
    <source>
        <strain evidence="2">breed Abyssinian</strain>
    </source>
</reference>
<protein>
    <recommendedName>
        <fullName evidence="1">Lactate/malate dehydrogenase C-terminal domain-containing protein</fullName>
    </recommendedName>
</protein>
<keyword evidence="3" id="KW-1185">Reference proteome</keyword>
<dbReference type="Pfam" id="PF02866">
    <property type="entry name" value="Ldh_1_C"/>
    <property type="match status" value="1"/>
</dbReference>
<dbReference type="Proteomes" id="UP000823872">
    <property type="component" value="Chromosome X"/>
</dbReference>
<dbReference type="PANTHER" id="PTHR43128">
    <property type="entry name" value="L-2-HYDROXYCARBOXYLATE DEHYDROGENASE (NAD(P)(+))"/>
    <property type="match status" value="1"/>
</dbReference>
<evidence type="ECO:0000259" key="1">
    <source>
        <dbReference type="Pfam" id="PF02866"/>
    </source>
</evidence>
<evidence type="ECO:0000313" key="3">
    <source>
        <dbReference type="Proteomes" id="UP000823872"/>
    </source>
</evidence>
<organism evidence="2 3">
    <name type="scientific">Felis catus</name>
    <name type="common">Cat</name>
    <name type="synonym">Felis silvestris catus</name>
    <dbReference type="NCBI Taxonomy" id="9685"/>
    <lineage>
        <taxon>Eukaryota</taxon>
        <taxon>Metazoa</taxon>
        <taxon>Chordata</taxon>
        <taxon>Craniata</taxon>
        <taxon>Vertebrata</taxon>
        <taxon>Euteleostomi</taxon>
        <taxon>Mammalia</taxon>
        <taxon>Eutheria</taxon>
        <taxon>Laurasiatheria</taxon>
        <taxon>Carnivora</taxon>
        <taxon>Feliformia</taxon>
        <taxon>Felidae</taxon>
        <taxon>Felinae</taxon>
        <taxon>Felis</taxon>
    </lineage>
</organism>
<dbReference type="InterPro" id="IPR022383">
    <property type="entry name" value="Lactate/malate_DH_C"/>
</dbReference>
<accession>A0ABI7X2B1</accession>